<dbReference type="EMBL" id="GBXM01092992">
    <property type="protein sequence ID" value="JAH15585.1"/>
    <property type="molecule type" value="Transcribed_RNA"/>
</dbReference>
<name>A0A0E9QGW7_ANGAN</name>
<organism evidence="1">
    <name type="scientific">Anguilla anguilla</name>
    <name type="common">European freshwater eel</name>
    <name type="synonym">Muraena anguilla</name>
    <dbReference type="NCBI Taxonomy" id="7936"/>
    <lineage>
        <taxon>Eukaryota</taxon>
        <taxon>Metazoa</taxon>
        <taxon>Chordata</taxon>
        <taxon>Craniata</taxon>
        <taxon>Vertebrata</taxon>
        <taxon>Euteleostomi</taxon>
        <taxon>Actinopterygii</taxon>
        <taxon>Neopterygii</taxon>
        <taxon>Teleostei</taxon>
        <taxon>Anguilliformes</taxon>
        <taxon>Anguillidae</taxon>
        <taxon>Anguilla</taxon>
    </lineage>
</organism>
<reference evidence="1" key="1">
    <citation type="submission" date="2014-11" db="EMBL/GenBank/DDBJ databases">
        <authorList>
            <person name="Amaro Gonzalez C."/>
        </authorList>
    </citation>
    <scope>NUCLEOTIDE SEQUENCE</scope>
</reference>
<sequence length="16" mass="1777">MDVMAHLSSNSFSHTL</sequence>
<protein>
    <submittedName>
        <fullName evidence="1">Uncharacterized protein</fullName>
    </submittedName>
</protein>
<dbReference type="AlphaFoldDB" id="A0A0E9QGW7"/>
<evidence type="ECO:0000313" key="1">
    <source>
        <dbReference type="EMBL" id="JAH15585.1"/>
    </source>
</evidence>
<accession>A0A0E9QGW7</accession>
<reference evidence="1" key="2">
    <citation type="journal article" date="2015" name="Fish Shellfish Immunol.">
        <title>Early steps in the European eel (Anguilla anguilla)-Vibrio vulnificus interaction in the gills: Role of the RtxA13 toxin.</title>
        <authorList>
            <person name="Callol A."/>
            <person name="Pajuelo D."/>
            <person name="Ebbesson L."/>
            <person name="Teles M."/>
            <person name="MacKenzie S."/>
            <person name="Amaro C."/>
        </authorList>
    </citation>
    <scope>NUCLEOTIDE SEQUENCE</scope>
</reference>
<proteinExistence type="predicted"/>